<dbReference type="HOGENOM" id="CLU_062195_0_0_7"/>
<evidence type="ECO:0000259" key="1">
    <source>
        <dbReference type="PROSITE" id="PS51677"/>
    </source>
</evidence>
<reference evidence="2 3" key="1">
    <citation type="journal article" date="2013" name="J. Bacteriol.">
        <title>Roles of HynAB and Ech, the only two hydrogenases found in the model sulfate reducer Desulfovibrio gigas.</title>
        <authorList>
            <person name="Morais-Silva F.O."/>
            <person name="Santos C.I."/>
            <person name="Rodrigues R."/>
            <person name="Pereira I.A."/>
            <person name="Rodrigues-Pousada C."/>
        </authorList>
    </citation>
    <scope>NUCLEOTIDE SEQUENCE [LARGE SCALE GENOMIC DNA]</scope>
    <source>
        <strain evidence="3">ATCC 19364 / DSM 1382 / NCIMB 9332 / VKM B-1759</strain>
    </source>
</reference>
<dbReference type="GO" id="GO:0005975">
    <property type="term" value="P:carbohydrate metabolic process"/>
    <property type="evidence" value="ECO:0007669"/>
    <property type="project" value="InterPro"/>
</dbReference>
<dbReference type="PROSITE" id="PS51677">
    <property type="entry name" value="NODB"/>
    <property type="match status" value="1"/>
</dbReference>
<dbReference type="eggNOG" id="COG0726">
    <property type="taxonomic scope" value="Bacteria"/>
</dbReference>
<dbReference type="Gene3D" id="3.20.20.370">
    <property type="entry name" value="Glycoside hydrolase/deacetylase"/>
    <property type="match status" value="1"/>
</dbReference>
<evidence type="ECO:0000313" key="3">
    <source>
        <dbReference type="Proteomes" id="UP000016587"/>
    </source>
</evidence>
<name>T2GCL5_MEGG1</name>
<dbReference type="AlphaFoldDB" id="T2GCL5"/>
<organism evidence="2 3">
    <name type="scientific">Megalodesulfovibrio gigas (strain ATCC 19364 / DSM 1382 / NCIMB 9332 / VKM B-1759)</name>
    <name type="common">Desulfovibrio gigas</name>
    <dbReference type="NCBI Taxonomy" id="1121448"/>
    <lineage>
        <taxon>Bacteria</taxon>
        <taxon>Pseudomonadati</taxon>
        <taxon>Thermodesulfobacteriota</taxon>
        <taxon>Desulfovibrionia</taxon>
        <taxon>Desulfovibrionales</taxon>
        <taxon>Desulfovibrionaceae</taxon>
        <taxon>Megalodesulfovibrio</taxon>
    </lineage>
</organism>
<dbReference type="Pfam" id="PF01522">
    <property type="entry name" value="Polysacc_deac_1"/>
    <property type="match status" value="1"/>
</dbReference>
<proteinExistence type="predicted"/>
<protein>
    <submittedName>
        <fullName evidence="2">Putative polysaccharide deacetylase</fullName>
    </submittedName>
</protein>
<dbReference type="PANTHER" id="PTHR10587">
    <property type="entry name" value="GLYCOSYL TRANSFERASE-RELATED"/>
    <property type="match status" value="1"/>
</dbReference>
<dbReference type="InterPro" id="IPR050248">
    <property type="entry name" value="Polysacc_deacetylase_ArnD"/>
</dbReference>
<reference evidence="3" key="2">
    <citation type="submission" date="2013-07" db="EMBL/GenBank/DDBJ databases">
        <authorList>
            <person name="Morais-Silva F.O."/>
            <person name="Rezende A.M."/>
            <person name="Pimentel C."/>
            <person name="Resende D.M."/>
            <person name="Santos C.I."/>
            <person name="Clemente C."/>
            <person name="de Oliveira L.M."/>
            <person name="da Silva S.M."/>
            <person name="Costa D.A."/>
            <person name="Varela-Raposo A."/>
            <person name="Horacio E.C.A."/>
            <person name="Matos M."/>
            <person name="Flores O."/>
            <person name="Ruiz J.C."/>
            <person name="Rodrigues-Pousada C."/>
        </authorList>
    </citation>
    <scope>NUCLEOTIDE SEQUENCE [LARGE SCALE GENOMIC DNA]</scope>
    <source>
        <strain evidence="3">ATCC 19364 / DSM 1382 / NCIMB 9332 / VKM B-1759</strain>
    </source>
</reference>
<dbReference type="Proteomes" id="UP000016587">
    <property type="component" value="Chromosome"/>
</dbReference>
<sequence>MGCSAHAGCSSMRPWHPLPPDSVMQPPAPAAPGLFVVPRRTVCLGIALVLFCLLTATTPAQAQELAQELAQATAHPLLESLFPPGQLASTPAERQGTPRAVRIPPPARTVPMHLLPALPPDSPLRGSIRRVRIEGSEKPIALTFDLCQTAGRVTGYDGEVVELLRQHNASATFFASGAWLADHPERALQLMADPLFEIGNHGWTHRDPRALAGDTAANELLFTQAQYELLYETLTQRAEAAGMAADAIAHVPPSIRLMRFPFGFCNAAALALTAEFGLPAIQWDIVSGDPDPHANPERMAAEILRRARPGSIVIAHANGNNHGTAAMLRRVLPGLTQRGFRFVTMSALLAQGTPEAAGGCYGERPGDYDGNLGK</sequence>
<dbReference type="EMBL" id="CP006585">
    <property type="protein sequence ID" value="AGW14320.1"/>
    <property type="molecule type" value="Genomic_DNA"/>
</dbReference>
<dbReference type="InterPro" id="IPR002509">
    <property type="entry name" value="NODB_dom"/>
</dbReference>
<dbReference type="SUPFAM" id="SSF88713">
    <property type="entry name" value="Glycoside hydrolase/deacetylase"/>
    <property type="match status" value="1"/>
</dbReference>
<dbReference type="PANTHER" id="PTHR10587:SF134">
    <property type="entry name" value="SECRETED PROTEIN"/>
    <property type="match status" value="1"/>
</dbReference>
<feature type="domain" description="NodB homology" evidence="1">
    <location>
        <begin position="138"/>
        <end position="343"/>
    </location>
</feature>
<gene>
    <name evidence="2" type="ORF">DGI_2588</name>
</gene>
<dbReference type="STRING" id="1121448.DGI_2588"/>
<dbReference type="GO" id="GO:0016810">
    <property type="term" value="F:hydrolase activity, acting on carbon-nitrogen (but not peptide) bonds"/>
    <property type="evidence" value="ECO:0007669"/>
    <property type="project" value="InterPro"/>
</dbReference>
<dbReference type="InterPro" id="IPR011330">
    <property type="entry name" value="Glyco_hydro/deAcase_b/a-brl"/>
</dbReference>
<accession>T2GCL5</accession>
<dbReference type="PATRIC" id="fig|1121448.10.peg.2536"/>
<evidence type="ECO:0000313" key="2">
    <source>
        <dbReference type="EMBL" id="AGW14320.1"/>
    </source>
</evidence>
<dbReference type="KEGG" id="dgg:DGI_2588"/>
<keyword evidence="3" id="KW-1185">Reference proteome</keyword>